<organism evidence="1">
    <name type="scientific">maize Iranian mosaic virus</name>
    <dbReference type="NCBI Taxonomy" id="348823"/>
    <lineage>
        <taxon>Viruses</taxon>
        <taxon>Riboviria</taxon>
        <taxon>Orthornavirae</taxon>
        <taxon>Negarnaviricota</taxon>
        <taxon>Haploviricotina</taxon>
        <taxon>Monjiviricetes</taxon>
        <taxon>Mononegavirales</taxon>
        <taxon>Rhabdoviridae</taxon>
        <taxon>Betarhabdovirinae</taxon>
        <taxon>Alphanucleorhabdovirus</taxon>
        <taxon>Alphanucleorhabdovirus zeairanense</taxon>
    </lineage>
</organism>
<evidence type="ECO:0000313" key="1">
    <source>
        <dbReference type="EMBL" id="AJW77714.1"/>
    </source>
</evidence>
<protein>
    <submittedName>
        <fullName evidence="1">3</fullName>
    </submittedName>
</protein>
<reference evidence="1" key="1">
    <citation type="submission" date="2014-11" db="EMBL/GenBank/DDBJ databases">
        <title>Molecular characterization of 3'- half of the genome in Shiraz, Isfahan and Shahrekord isolates of Iranian maize mosaic virus (IMMV).</title>
        <authorList>
            <person name="Nojomi A."/>
            <person name="Afsharifar A."/>
            <person name="Izadpanah K."/>
        </authorList>
    </citation>
    <scope>NUCLEOTIDE SEQUENCE</scope>
    <source>
        <strain evidence="1">Shiraz</strain>
    </source>
</reference>
<proteinExistence type="predicted"/>
<name>A0A0D5CEL8_9RHAB</name>
<sequence length="282" mass="31091">MASQVELPLGKGKEQAKSPMVATKDKLGLMKVKLKRNQSLSIIGRRKGPRSHLSFSTVQVEWKSLCPVTAPGQLNVSIYHNSSEVPVANIWSPVSMSWGYSTTGHLSFLELANCPYTIEGRLQGFSGTEAGILKVTVHLDEEISADDLGPCELLSDTLKFRGFPRYLYTSYTNDVVPDTNIGELKRHIDETAETLGALFGSNPVSLRGTSLDIIVTYQSRLPAILEELSSCMTSRGLTLLFEKYMIPVKTAAIPRSYRACLSNLLRMMPGVDQEYWQSILGG</sequence>
<accession>A0A0D5CEL8</accession>
<dbReference type="EMBL" id="KP178676">
    <property type="protein sequence ID" value="AJW77714.1"/>
    <property type="molecule type" value="Viral_cRNA"/>
</dbReference>